<dbReference type="InterPro" id="IPR001405">
    <property type="entry name" value="UPF0758"/>
</dbReference>
<comment type="similarity">
    <text evidence="1">Belongs to the UPF0758 family.</text>
</comment>
<organism evidence="5 6">
    <name type="scientific">Cellulomonas triticagri</name>
    <dbReference type="NCBI Taxonomy" id="2483352"/>
    <lineage>
        <taxon>Bacteria</taxon>
        <taxon>Bacillati</taxon>
        <taxon>Actinomycetota</taxon>
        <taxon>Actinomycetes</taxon>
        <taxon>Micrococcales</taxon>
        <taxon>Cellulomonadaceae</taxon>
        <taxon>Cellulomonas</taxon>
    </lineage>
</organism>
<dbReference type="GO" id="GO:0008237">
    <property type="term" value="F:metallopeptidase activity"/>
    <property type="evidence" value="ECO:0007669"/>
    <property type="project" value="UniProtKB-KW"/>
</dbReference>
<dbReference type="InterPro" id="IPR010994">
    <property type="entry name" value="RuvA_2-like"/>
</dbReference>
<dbReference type="Pfam" id="PF04002">
    <property type="entry name" value="RadC"/>
    <property type="match status" value="1"/>
</dbReference>
<comment type="caution">
    <text evidence="5">The sequence shown here is derived from an EMBL/GenBank/DDBJ whole genome shotgun (WGS) entry which is preliminary data.</text>
</comment>
<dbReference type="Gene3D" id="3.40.140.10">
    <property type="entry name" value="Cytidine Deaminase, domain 2"/>
    <property type="match status" value="1"/>
</dbReference>
<dbReference type="SUPFAM" id="SSF47781">
    <property type="entry name" value="RuvA domain 2-like"/>
    <property type="match status" value="1"/>
</dbReference>
<keyword evidence="2" id="KW-0645">Protease</keyword>
<dbReference type="InterPro" id="IPR046778">
    <property type="entry name" value="UPF0758_N"/>
</dbReference>
<dbReference type="Pfam" id="PF20582">
    <property type="entry name" value="UPF0758_N"/>
    <property type="match status" value="1"/>
</dbReference>
<sequence length="225" mass="22716">MTTLADLDPDQRPRERMLRLGADALSDAELVALLLGSGRRGTSALTAAHELLLAHGGLAGLARADGADLLRAPGVGPAKATRVVAALALARRFGTSTDRRSTLRTPADVARVAAPLLDGAADGRVVVVAGDRAARVLGAVVVPGADAHASPFAVREVLAETLRRGGVTLALAHRHDDGAAPGPEDHAATAAVADAAAHCGLRLLDHVVLHGGGWTSAGSEAGWAP</sequence>
<proteinExistence type="inferred from homology"/>
<dbReference type="InterPro" id="IPR025657">
    <property type="entry name" value="RadC_JAB"/>
</dbReference>
<dbReference type="PANTHER" id="PTHR30471">
    <property type="entry name" value="DNA REPAIR PROTEIN RADC"/>
    <property type="match status" value="1"/>
</dbReference>
<accession>A0A3M2JAX0</accession>
<feature type="domain" description="UPF0758" evidence="4">
    <location>
        <begin position="6"/>
        <end position="80"/>
    </location>
</feature>
<keyword evidence="6" id="KW-1185">Reference proteome</keyword>
<evidence type="ECO:0000313" key="6">
    <source>
        <dbReference type="Proteomes" id="UP000269289"/>
    </source>
</evidence>
<evidence type="ECO:0000259" key="3">
    <source>
        <dbReference type="Pfam" id="PF04002"/>
    </source>
</evidence>
<name>A0A3M2JAX0_9CELL</name>
<dbReference type="EMBL" id="RFFI01000076">
    <property type="protein sequence ID" value="RMI08653.1"/>
    <property type="molecule type" value="Genomic_DNA"/>
</dbReference>
<feature type="domain" description="RadC-like JAB" evidence="3">
    <location>
        <begin position="104"/>
        <end position="217"/>
    </location>
</feature>
<evidence type="ECO:0000259" key="4">
    <source>
        <dbReference type="Pfam" id="PF20582"/>
    </source>
</evidence>
<keyword evidence="2" id="KW-0482">Metalloprotease</keyword>
<evidence type="ECO:0000313" key="5">
    <source>
        <dbReference type="EMBL" id="RMI08653.1"/>
    </source>
</evidence>
<dbReference type="PANTHER" id="PTHR30471:SF3">
    <property type="entry name" value="UPF0758 PROTEIN YEES-RELATED"/>
    <property type="match status" value="1"/>
</dbReference>
<evidence type="ECO:0000256" key="2">
    <source>
        <dbReference type="ARBA" id="ARBA00023049"/>
    </source>
</evidence>
<keyword evidence="2" id="KW-0378">Hydrolase</keyword>
<gene>
    <name evidence="5" type="ORF">EBM89_13560</name>
</gene>
<evidence type="ECO:0000256" key="1">
    <source>
        <dbReference type="ARBA" id="ARBA00010243"/>
    </source>
</evidence>
<dbReference type="AlphaFoldDB" id="A0A3M2JAX0"/>
<dbReference type="RefSeq" id="WP_122149955.1">
    <property type="nucleotide sequence ID" value="NZ_RFFI01000076.1"/>
</dbReference>
<dbReference type="Proteomes" id="UP000269289">
    <property type="component" value="Unassembled WGS sequence"/>
</dbReference>
<protein>
    <submittedName>
        <fullName evidence="5">DNA repair protein</fullName>
    </submittedName>
</protein>
<dbReference type="OrthoDB" id="9804482at2"/>
<reference evidence="5 6" key="1">
    <citation type="submission" date="2018-10" db="EMBL/GenBank/DDBJ databases">
        <title>Isolation, diversity and antifungal activity of actinobacteria from wheat.</title>
        <authorList>
            <person name="Han C."/>
        </authorList>
    </citation>
    <scope>NUCLEOTIDE SEQUENCE [LARGE SCALE GENOMIC DNA]</scope>
    <source>
        <strain evidence="5 6">NEAU-YY56</strain>
    </source>
</reference>